<dbReference type="RefSeq" id="WP_147032457.1">
    <property type="nucleotide sequence ID" value="NZ_CP042436.1"/>
</dbReference>
<dbReference type="Gene3D" id="2.160.20.10">
    <property type="entry name" value="Single-stranded right-handed beta-helix, Pectin lyase-like"/>
    <property type="match status" value="1"/>
</dbReference>
<dbReference type="InterPro" id="IPR022441">
    <property type="entry name" value="Para_beta_helix_rpt-2"/>
</dbReference>
<keyword evidence="4" id="KW-1185">Reference proteome</keyword>
<keyword evidence="1" id="KW-0732">Signal</keyword>
<dbReference type="AlphaFoldDB" id="A0A5B8UXV3"/>
<dbReference type="NCBIfam" id="TIGR03804">
    <property type="entry name" value="para_beta_helix"/>
    <property type="match status" value="1"/>
</dbReference>
<gene>
    <name evidence="3" type="ORF">FRZ54_15310</name>
</gene>
<dbReference type="Pfam" id="PF13229">
    <property type="entry name" value="Beta_helix"/>
    <property type="match status" value="1"/>
</dbReference>
<dbReference type="Proteomes" id="UP000321479">
    <property type="component" value="Chromosome"/>
</dbReference>
<dbReference type="InterPro" id="IPR039448">
    <property type="entry name" value="Beta_helix"/>
</dbReference>
<sequence length="441" mass="45457">METVKKPFFRSVKMTGTLILFALLSVLNSYADDTATLQAKLTAGNVTLTAGATYNVTGLTVTHALDMNGATINMTASSGAAIRLSAAGASVINGTVKGTWDYTAAGNVNGVIGMRILADNCIITNVHVTQFASYGILVGAFNKPAVTKCTIDKTGYIGFYFDAETIVTSGGIFDNNIVDRSMLPPSTVQQLAVGIRGSTNNPAITTSGWDISNNTIKMPVNPTSWAAECIEVRYCNNGTMHKNTLVGGSIGISIVRSSGTLAAANKFSNSQLESLEFADCTGCRSKGNIITSSSGVGILIDGANGSNGIECMNDVISGCAQECIHSYTSSQNIKITGCTLTTTTKAVNLQGTNIVTISNTTFKGTSGATLAIMLDSCPGNLTLSGGSIANFTKCAIAISNTKAGLVTNNVQMSGVVLTSTPSGVASYTQNGASIGNNIVVQ</sequence>
<feature type="chain" id="PRO_5023060989" evidence="1">
    <location>
        <begin position="32"/>
        <end position="441"/>
    </location>
</feature>
<reference evidence="3 4" key="1">
    <citation type="journal article" date="2017" name="Curr. Microbiol.">
        <title>Mucilaginibacter ginsenosidivorans sp. nov., Isolated from Soil of Ginseng Field.</title>
        <authorList>
            <person name="Kim M.M."/>
            <person name="Siddiqi M.Z."/>
            <person name="Im W.T."/>
        </authorList>
    </citation>
    <scope>NUCLEOTIDE SEQUENCE [LARGE SCALE GENOMIC DNA]</scope>
    <source>
        <strain evidence="3 4">Gsoil 3017</strain>
    </source>
</reference>
<protein>
    <submittedName>
        <fullName evidence="3">Right-handed parallel beta-helix repeat-containing protein</fullName>
    </submittedName>
</protein>
<evidence type="ECO:0000313" key="3">
    <source>
        <dbReference type="EMBL" id="QEC63884.1"/>
    </source>
</evidence>
<accession>A0A5B8UXV3</accession>
<dbReference type="InterPro" id="IPR012334">
    <property type="entry name" value="Pectin_lyas_fold"/>
</dbReference>
<dbReference type="InterPro" id="IPR011050">
    <property type="entry name" value="Pectin_lyase_fold/virulence"/>
</dbReference>
<name>A0A5B8UXV3_9SPHI</name>
<evidence type="ECO:0000313" key="4">
    <source>
        <dbReference type="Proteomes" id="UP000321479"/>
    </source>
</evidence>
<dbReference type="InterPro" id="IPR006626">
    <property type="entry name" value="PbH1"/>
</dbReference>
<evidence type="ECO:0000256" key="1">
    <source>
        <dbReference type="SAM" id="SignalP"/>
    </source>
</evidence>
<feature type="domain" description="Right handed beta helix" evidence="2">
    <location>
        <begin position="210"/>
        <end position="340"/>
    </location>
</feature>
<dbReference type="KEGG" id="mgin:FRZ54_15310"/>
<dbReference type="SUPFAM" id="SSF51126">
    <property type="entry name" value="Pectin lyase-like"/>
    <property type="match status" value="2"/>
</dbReference>
<evidence type="ECO:0000259" key="2">
    <source>
        <dbReference type="Pfam" id="PF13229"/>
    </source>
</evidence>
<feature type="signal peptide" evidence="1">
    <location>
        <begin position="1"/>
        <end position="31"/>
    </location>
</feature>
<dbReference type="EMBL" id="CP042436">
    <property type="protein sequence ID" value="QEC63884.1"/>
    <property type="molecule type" value="Genomic_DNA"/>
</dbReference>
<organism evidence="3 4">
    <name type="scientific">Mucilaginibacter ginsenosidivorans</name>
    <dbReference type="NCBI Taxonomy" id="398053"/>
    <lineage>
        <taxon>Bacteria</taxon>
        <taxon>Pseudomonadati</taxon>
        <taxon>Bacteroidota</taxon>
        <taxon>Sphingobacteriia</taxon>
        <taxon>Sphingobacteriales</taxon>
        <taxon>Sphingobacteriaceae</taxon>
        <taxon>Mucilaginibacter</taxon>
    </lineage>
</organism>
<dbReference type="SMART" id="SM00710">
    <property type="entry name" value="PbH1"/>
    <property type="match status" value="8"/>
</dbReference>
<proteinExistence type="predicted"/>